<dbReference type="Pfam" id="PF01926">
    <property type="entry name" value="MMR_HSR1"/>
    <property type="match status" value="1"/>
</dbReference>
<dbReference type="InterPro" id="IPR027417">
    <property type="entry name" value="P-loop_NTPase"/>
</dbReference>
<dbReference type="InterPro" id="IPR045001">
    <property type="entry name" value="DRG"/>
</dbReference>
<evidence type="ECO:0000256" key="2">
    <source>
        <dbReference type="ARBA" id="ARBA00023134"/>
    </source>
</evidence>
<evidence type="ECO:0000256" key="1">
    <source>
        <dbReference type="ARBA" id="ARBA00022741"/>
    </source>
</evidence>
<dbReference type="InterPro" id="IPR012675">
    <property type="entry name" value="Beta-grasp_dom_sf"/>
</dbReference>
<dbReference type="PROSITE" id="PS51710">
    <property type="entry name" value="G_OBG"/>
    <property type="match status" value="1"/>
</dbReference>
<dbReference type="PRINTS" id="PR00326">
    <property type="entry name" value="GTP1OBG"/>
</dbReference>
<dbReference type="GO" id="GO:0003924">
    <property type="term" value="F:GTPase activity"/>
    <property type="evidence" value="ECO:0007669"/>
    <property type="project" value="InterPro"/>
</dbReference>
<dbReference type="InterPro" id="IPR006073">
    <property type="entry name" value="GTP-bd"/>
</dbReference>
<name>A0A0C3EFD4_9AGAM</name>
<dbReference type="EMBL" id="KN822014">
    <property type="protein sequence ID" value="KIM67029.1"/>
    <property type="molecule type" value="Genomic_DNA"/>
</dbReference>
<keyword evidence="1" id="KW-0547">Nucleotide-binding</keyword>
<dbReference type="FunFam" id="3.10.20.30:FF:000003">
    <property type="entry name" value="Developmentally-regulated GTP-binding protein 1"/>
    <property type="match status" value="1"/>
</dbReference>
<dbReference type="InParanoid" id="A0A0C3EFD4"/>
<feature type="domain" description="TGS" evidence="4">
    <location>
        <begin position="288"/>
        <end position="365"/>
    </location>
</feature>
<keyword evidence="6" id="KW-1185">Reference proteome</keyword>
<dbReference type="PROSITE" id="PS51880">
    <property type="entry name" value="TGS"/>
    <property type="match status" value="1"/>
</dbReference>
<dbReference type="InterPro" id="IPR031167">
    <property type="entry name" value="G_OBG"/>
</dbReference>
<dbReference type="NCBIfam" id="TIGR00231">
    <property type="entry name" value="small_GTP"/>
    <property type="match status" value="1"/>
</dbReference>
<dbReference type="AlphaFoldDB" id="A0A0C3EFD4"/>
<organism evidence="5 6">
    <name type="scientific">Scleroderma citrinum Foug A</name>
    <dbReference type="NCBI Taxonomy" id="1036808"/>
    <lineage>
        <taxon>Eukaryota</taxon>
        <taxon>Fungi</taxon>
        <taxon>Dikarya</taxon>
        <taxon>Basidiomycota</taxon>
        <taxon>Agaricomycotina</taxon>
        <taxon>Agaricomycetes</taxon>
        <taxon>Agaricomycetidae</taxon>
        <taxon>Boletales</taxon>
        <taxon>Sclerodermatineae</taxon>
        <taxon>Sclerodermataceae</taxon>
        <taxon>Scleroderma</taxon>
    </lineage>
</organism>
<dbReference type="InterPro" id="IPR012676">
    <property type="entry name" value="TGS-like"/>
</dbReference>
<dbReference type="OrthoDB" id="603at2759"/>
<dbReference type="InterPro" id="IPR005225">
    <property type="entry name" value="Small_GTP-bd"/>
</dbReference>
<evidence type="ECO:0000259" key="4">
    <source>
        <dbReference type="PROSITE" id="PS51880"/>
    </source>
</evidence>
<dbReference type="GO" id="GO:1903833">
    <property type="term" value="P:positive regulation of cellular response to amino acid starvation"/>
    <property type="evidence" value="ECO:0007669"/>
    <property type="project" value="UniProtKB-ARBA"/>
</dbReference>
<dbReference type="Gene3D" id="3.10.20.30">
    <property type="match status" value="1"/>
</dbReference>
<dbReference type="CDD" id="cd01896">
    <property type="entry name" value="DRG"/>
    <property type="match status" value="1"/>
</dbReference>
<dbReference type="Pfam" id="PF16897">
    <property type="entry name" value="MMR_HSR1_Xtn"/>
    <property type="match status" value="1"/>
</dbReference>
<reference evidence="5 6" key="1">
    <citation type="submission" date="2014-04" db="EMBL/GenBank/DDBJ databases">
        <authorList>
            <consortium name="DOE Joint Genome Institute"/>
            <person name="Kuo A."/>
            <person name="Kohler A."/>
            <person name="Nagy L.G."/>
            <person name="Floudas D."/>
            <person name="Copeland A."/>
            <person name="Barry K.W."/>
            <person name="Cichocki N."/>
            <person name="Veneault-Fourrey C."/>
            <person name="LaButti K."/>
            <person name="Lindquist E.A."/>
            <person name="Lipzen A."/>
            <person name="Lundell T."/>
            <person name="Morin E."/>
            <person name="Murat C."/>
            <person name="Sun H."/>
            <person name="Tunlid A."/>
            <person name="Henrissat B."/>
            <person name="Grigoriev I.V."/>
            <person name="Hibbett D.S."/>
            <person name="Martin F."/>
            <person name="Nordberg H.P."/>
            <person name="Cantor M.N."/>
            <person name="Hua S.X."/>
        </authorList>
    </citation>
    <scope>NUCLEOTIDE SEQUENCE [LARGE SCALE GENOMIC DNA]</scope>
    <source>
        <strain evidence="5 6">Foug A</strain>
    </source>
</reference>
<sequence length="366" mass="40732">MGVVEKIKEIEEEMARTQKNKATEYHLGLLKAKLARYRAQLLEPTSKSGPSGVGFEVQKAGDARVALIGFPSVGKSTLLSKCTHTASEAAAYEFTTLTAIPGVMEYQGARIQLLDLPGIVEGASQGRGRGRQVVATAKTADLILIMLDATKSEEQRRLLEIELDAVGIRLNKRKPDVVFKRRTTGGITFTTTVKLTKTDERTIRTILASYKLHNCDVMIREDITTDEFIDVLIGTRKYIPCLYVYNKIDAISLELVDKLARTENTVVISCEMDLNLDYLTERIWESLKLVKVYTKKRGERPDLADPVCLRKGATIEDVCLGIHKSLATNFRSALVWGRSSKFSPHAQKVSLGHQVQDDDVVSIFTK</sequence>
<feature type="domain" description="OBG-type G" evidence="3">
    <location>
        <begin position="63"/>
        <end position="288"/>
    </location>
</feature>
<dbReference type="InterPro" id="IPR006074">
    <property type="entry name" value="GTP1-OBG_CS"/>
</dbReference>
<evidence type="ECO:0008006" key="7">
    <source>
        <dbReference type="Google" id="ProtNLM"/>
    </source>
</evidence>
<dbReference type="GO" id="GO:0005525">
    <property type="term" value="F:GTP binding"/>
    <property type="evidence" value="ECO:0007669"/>
    <property type="project" value="UniProtKB-KW"/>
</dbReference>
<gene>
    <name evidence="5" type="ORF">SCLCIDRAFT_1210487</name>
</gene>
<dbReference type="HOGENOM" id="CLU_044997_0_0_1"/>
<dbReference type="Proteomes" id="UP000053989">
    <property type="component" value="Unassembled WGS sequence"/>
</dbReference>
<dbReference type="Pfam" id="PF02824">
    <property type="entry name" value="TGS"/>
    <property type="match status" value="1"/>
</dbReference>
<evidence type="ECO:0000259" key="3">
    <source>
        <dbReference type="PROSITE" id="PS51710"/>
    </source>
</evidence>
<dbReference type="InterPro" id="IPR004095">
    <property type="entry name" value="TGS"/>
</dbReference>
<dbReference type="STRING" id="1036808.A0A0C3EFD4"/>
<evidence type="ECO:0000313" key="5">
    <source>
        <dbReference type="EMBL" id="KIM67029.1"/>
    </source>
</evidence>
<dbReference type="PANTHER" id="PTHR43127">
    <property type="entry name" value="DEVELOPMENTALLY-REGULATED GTP-BINDING PROTEIN 2"/>
    <property type="match status" value="1"/>
</dbReference>
<dbReference type="Gene3D" id="6.10.140.1070">
    <property type="match status" value="2"/>
</dbReference>
<evidence type="ECO:0000313" key="6">
    <source>
        <dbReference type="Proteomes" id="UP000053989"/>
    </source>
</evidence>
<reference evidence="6" key="2">
    <citation type="submission" date="2015-01" db="EMBL/GenBank/DDBJ databases">
        <title>Evolutionary Origins and Diversification of the Mycorrhizal Mutualists.</title>
        <authorList>
            <consortium name="DOE Joint Genome Institute"/>
            <consortium name="Mycorrhizal Genomics Consortium"/>
            <person name="Kohler A."/>
            <person name="Kuo A."/>
            <person name="Nagy L.G."/>
            <person name="Floudas D."/>
            <person name="Copeland A."/>
            <person name="Barry K.W."/>
            <person name="Cichocki N."/>
            <person name="Veneault-Fourrey C."/>
            <person name="LaButti K."/>
            <person name="Lindquist E.A."/>
            <person name="Lipzen A."/>
            <person name="Lundell T."/>
            <person name="Morin E."/>
            <person name="Murat C."/>
            <person name="Riley R."/>
            <person name="Ohm R."/>
            <person name="Sun H."/>
            <person name="Tunlid A."/>
            <person name="Henrissat B."/>
            <person name="Grigoriev I.V."/>
            <person name="Hibbett D.S."/>
            <person name="Martin F."/>
        </authorList>
    </citation>
    <scope>NUCLEOTIDE SEQUENCE [LARGE SCALE GENOMIC DNA]</scope>
    <source>
        <strain evidence="6">Foug A</strain>
    </source>
</reference>
<dbReference type="FunCoup" id="A0A0C3EFD4">
    <property type="interactions" value="1005"/>
</dbReference>
<dbReference type="InterPro" id="IPR031662">
    <property type="entry name" value="GTP-binding_2"/>
</dbReference>
<dbReference type="FunFam" id="3.40.50.300:FF:000740">
    <property type="entry name" value="Putative GTP-binding protein 1"/>
    <property type="match status" value="1"/>
</dbReference>
<protein>
    <recommendedName>
        <fullName evidence="7">OBG-type G domain-containing protein</fullName>
    </recommendedName>
</protein>
<proteinExistence type="predicted"/>
<dbReference type="SUPFAM" id="SSF52540">
    <property type="entry name" value="P-loop containing nucleoside triphosphate hydrolases"/>
    <property type="match status" value="1"/>
</dbReference>
<dbReference type="PROSITE" id="PS00905">
    <property type="entry name" value="GTP1_OBG"/>
    <property type="match status" value="1"/>
</dbReference>
<dbReference type="SUPFAM" id="SSF81271">
    <property type="entry name" value="TGS-like"/>
    <property type="match status" value="1"/>
</dbReference>
<accession>A0A0C3EFD4</accession>
<keyword evidence="2" id="KW-0342">GTP-binding</keyword>